<feature type="compositionally biased region" description="Basic and acidic residues" evidence="2">
    <location>
        <begin position="1"/>
        <end position="12"/>
    </location>
</feature>
<dbReference type="STRING" id="292563.Cyast_0509"/>
<dbReference type="HOGENOM" id="CLU_137945_0_0_3"/>
<keyword evidence="3" id="KW-1133">Transmembrane helix</keyword>
<evidence type="ECO:0000313" key="6">
    <source>
        <dbReference type="Proteomes" id="UP000010483"/>
    </source>
</evidence>
<feature type="domain" description="Cyanobacterial aminoacyl-tRNA synthetase CAAD" evidence="4">
    <location>
        <begin position="57"/>
        <end position="140"/>
    </location>
</feature>
<keyword evidence="3" id="KW-0812">Transmembrane</keyword>
<accession>K9YK50</accession>
<evidence type="ECO:0000256" key="2">
    <source>
        <dbReference type="SAM" id="MobiDB-lite"/>
    </source>
</evidence>
<keyword evidence="3" id="KW-0472">Membrane</keyword>
<name>K9YK50_CYASC</name>
<organism evidence="5 6">
    <name type="scientific">Cyanobacterium stanieri (strain ATCC 29140 / PCC 7202)</name>
    <dbReference type="NCBI Taxonomy" id="292563"/>
    <lineage>
        <taxon>Bacteria</taxon>
        <taxon>Bacillati</taxon>
        <taxon>Cyanobacteriota</taxon>
        <taxon>Cyanophyceae</taxon>
        <taxon>Oscillatoriophycideae</taxon>
        <taxon>Chroococcales</taxon>
        <taxon>Geminocystaceae</taxon>
        <taxon>Cyanobacterium</taxon>
    </lineage>
</organism>
<dbReference type="EMBL" id="CP003940">
    <property type="protein sequence ID" value="AFZ46488.1"/>
    <property type="molecule type" value="Genomic_DNA"/>
</dbReference>
<evidence type="ECO:0000259" key="4">
    <source>
        <dbReference type="Pfam" id="PF14159"/>
    </source>
</evidence>
<reference evidence="6" key="1">
    <citation type="journal article" date="2013" name="Proc. Natl. Acad. Sci. U.S.A.">
        <title>Improving the coverage of the cyanobacterial phylum using diversity-driven genome sequencing.</title>
        <authorList>
            <person name="Shih P.M."/>
            <person name="Wu D."/>
            <person name="Latifi A."/>
            <person name="Axen S.D."/>
            <person name="Fewer D.P."/>
            <person name="Talla E."/>
            <person name="Calteau A."/>
            <person name="Cai F."/>
            <person name="Tandeau de Marsac N."/>
            <person name="Rippka R."/>
            <person name="Herdman M."/>
            <person name="Sivonen K."/>
            <person name="Coursin T."/>
            <person name="Laurent T."/>
            <person name="Goodwin L."/>
            <person name="Nolan M."/>
            <person name="Davenport K.W."/>
            <person name="Han C.S."/>
            <person name="Rubin E.M."/>
            <person name="Eisen J.A."/>
            <person name="Woyke T."/>
            <person name="Gugger M."/>
            <person name="Kerfeld C.A."/>
        </authorList>
    </citation>
    <scope>NUCLEOTIDE SEQUENCE [LARGE SCALE GENOMIC DNA]</scope>
    <source>
        <strain evidence="6">ATCC 29140 / PCC 7202</strain>
    </source>
</reference>
<dbReference type="GO" id="GO:0009579">
    <property type="term" value="C:thylakoid"/>
    <property type="evidence" value="ECO:0007669"/>
    <property type="project" value="InterPro"/>
</dbReference>
<protein>
    <recommendedName>
        <fullName evidence="4">Cyanobacterial aminoacyl-tRNA synthetase CAAD domain-containing protein</fullName>
    </recommendedName>
</protein>
<dbReference type="Pfam" id="PF14159">
    <property type="entry name" value="CAAD"/>
    <property type="match status" value="1"/>
</dbReference>
<dbReference type="BioCyc" id="CSTA292563:G1353-513-MONOMER"/>
<dbReference type="InterPro" id="IPR033344">
    <property type="entry name" value="CURT1"/>
</dbReference>
<proteinExistence type="predicted"/>
<feature type="region of interest" description="Disordered" evidence="2">
    <location>
        <begin position="1"/>
        <end position="31"/>
    </location>
</feature>
<dbReference type="PANTHER" id="PTHR33222">
    <property type="match status" value="1"/>
</dbReference>
<dbReference type="GO" id="GO:0016020">
    <property type="term" value="C:membrane"/>
    <property type="evidence" value="ECO:0007669"/>
    <property type="project" value="UniProtKB-SubCell"/>
</dbReference>
<keyword evidence="6" id="KW-1185">Reference proteome</keyword>
<dbReference type="AlphaFoldDB" id="K9YK50"/>
<sequence>MESQFKDTESKAPETMSNVDDDMGGMLSANQSASAGEQPWQEWVDVAVDFLSGVPEQLGNFFGEYKQPLTTLGLIITAAITVYITLSVLDAIGNIPLLSSILELVGLGYTAWFTTRYLLKASTREELFAEFNGLKKQILGGK</sequence>
<dbReference type="KEGG" id="csn:Cyast_0509"/>
<feature type="transmembrane region" description="Helical" evidence="3">
    <location>
        <begin position="69"/>
        <end position="89"/>
    </location>
</feature>
<dbReference type="eggNOG" id="COG2815">
    <property type="taxonomic scope" value="Bacteria"/>
</dbReference>
<dbReference type="PANTHER" id="PTHR33222:SF4">
    <property type="entry name" value="PROTEIN CURVATURE THYLAKOID 1A, CHLOROPLASTIC"/>
    <property type="match status" value="1"/>
</dbReference>
<evidence type="ECO:0000256" key="1">
    <source>
        <dbReference type="ARBA" id="ARBA00004141"/>
    </source>
</evidence>
<dbReference type="Proteomes" id="UP000010483">
    <property type="component" value="Chromosome"/>
</dbReference>
<comment type="subcellular location">
    <subcellularLocation>
        <location evidence="1">Membrane</location>
        <topology evidence="1">Multi-pass membrane protein</topology>
    </subcellularLocation>
</comment>
<feature type="transmembrane region" description="Helical" evidence="3">
    <location>
        <begin position="95"/>
        <end position="114"/>
    </location>
</feature>
<dbReference type="InterPro" id="IPR025564">
    <property type="entry name" value="CAAD_dom"/>
</dbReference>
<gene>
    <name evidence="5" type="ordered locus">Cyast_0509</name>
</gene>
<evidence type="ECO:0000313" key="5">
    <source>
        <dbReference type="EMBL" id="AFZ46488.1"/>
    </source>
</evidence>
<evidence type="ECO:0000256" key="3">
    <source>
        <dbReference type="SAM" id="Phobius"/>
    </source>
</evidence>